<organism evidence="1 2">
    <name type="scientific">Gemmatimonas groenlandica</name>
    <dbReference type="NCBI Taxonomy" id="2732249"/>
    <lineage>
        <taxon>Bacteria</taxon>
        <taxon>Pseudomonadati</taxon>
        <taxon>Gemmatimonadota</taxon>
        <taxon>Gemmatimonadia</taxon>
        <taxon>Gemmatimonadales</taxon>
        <taxon>Gemmatimonadaceae</taxon>
        <taxon>Gemmatimonas</taxon>
    </lineage>
</organism>
<sequence>MSSLIDGRPARATVPAESTLVLSGKPLDARLPLALLEAVKAIDTPEAELDAELVHELRNKRLGLSDTVYQQIRRYSDAVRARQRVGFDEVLALARLIGRRPDADLAFREAGRRWARSYVLTISGLQRGAARSLPSLIGRPIALRLLRKLSRRYMNGVLVRQGSTLLLDVESPVSADAAPRAVGCGLYEAAFREALLLLADADGAIEHVMCRTRGDRHCQWRAEWRRR</sequence>
<dbReference type="RefSeq" id="WP_171223666.1">
    <property type="nucleotide sequence ID" value="NZ_CP053085.1"/>
</dbReference>
<gene>
    <name evidence="1" type="ORF">HKW67_01260</name>
</gene>
<proteinExistence type="predicted"/>
<dbReference type="EMBL" id="CP053085">
    <property type="protein sequence ID" value="QJR34240.1"/>
    <property type="molecule type" value="Genomic_DNA"/>
</dbReference>
<dbReference type="Proteomes" id="UP000500938">
    <property type="component" value="Chromosome"/>
</dbReference>
<protein>
    <recommendedName>
        <fullName evidence="3">4-vinyl reductase 4VR domain-containing protein</fullName>
    </recommendedName>
</protein>
<name>A0A6M4II00_9BACT</name>
<evidence type="ECO:0000313" key="2">
    <source>
        <dbReference type="Proteomes" id="UP000500938"/>
    </source>
</evidence>
<keyword evidence="2" id="KW-1185">Reference proteome</keyword>
<evidence type="ECO:0000313" key="1">
    <source>
        <dbReference type="EMBL" id="QJR34240.1"/>
    </source>
</evidence>
<accession>A0A6M4II00</accession>
<dbReference type="KEGG" id="ggr:HKW67_01260"/>
<evidence type="ECO:0008006" key="3">
    <source>
        <dbReference type="Google" id="ProtNLM"/>
    </source>
</evidence>
<reference evidence="1 2" key="1">
    <citation type="submission" date="2020-05" db="EMBL/GenBank/DDBJ databases">
        <title>Complete genome sequence of Gemmatimonas greenlandica TET16.</title>
        <authorList>
            <person name="Zeng Y."/>
        </authorList>
    </citation>
    <scope>NUCLEOTIDE SEQUENCE [LARGE SCALE GENOMIC DNA]</scope>
    <source>
        <strain evidence="1 2">TET16</strain>
    </source>
</reference>
<dbReference type="AlphaFoldDB" id="A0A6M4II00"/>